<proteinExistence type="predicted"/>
<dbReference type="AlphaFoldDB" id="A0ABC8QLE0"/>
<evidence type="ECO:0000259" key="1">
    <source>
        <dbReference type="Pfam" id="PF13456"/>
    </source>
</evidence>
<gene>
    <name evidence="2" type="ORF">ILEXP_LOCUS212</name>
</gene>
<dbReference type="Proteomes" id="UP001642360">
    <property type="component" value="Unassembled WGS sequence"/>
</dbReference>
<reference evidence="2 3" key="1">
    <citation type="submission" date="2024-02" db="EMBL/GenBank/DDBJ databases">
        <authorList>
            <person name="Vignale AGUSTIN F."/>
            <person name="Sosa J E."/>
            <person name="Modenutti C."/>
        </authorList>
    </citation>
    <scope>NUCLEOTIDE SEQUENCE [LARGE SCALE GENOMIC DNA]</scope>
</reference>
<sequence length="78" mass="8714">MAKEALAASFAIQLGYNLGFQKIVLEGDSKMVIEVVQNNQEDLAKWVILWNKFGIMCTNLILSWPLGFAGNEMLLLIV</sequence>
<organism evidence="2 3">
    <name type="scientific">Ilex paraguariensis</name>
    <name type="common">yerba mate</name>
    <dbReference type="NCBI Taxonomy" id="185542"/>
    <lineage>
        <taxon>Eukaryota</taxon>
        <taxon>Viridiplantae</taxon>
        <taxon>Streptophyta</taxon>
        <taxon>Embryophyta</taxon>
        <taxon>Tracheophyta</taxon>
        <taxon>Spermatophyta</taxon>
        <taxon>Magnoliopsida</taxon>
        <taxon>eudicotyledons</taxon>
        <taxon>Gunneridae</taxon>
        <taxon>Pentapetalae</taxon>
        <taxon>asterids</taxon>
        <taxon>campanulids</taxon>
        <taxon>Aquifoliales</taxon>
        <taxon>Aquifoliaceae</taxon>
        <taxon>Ilex</taxon>
    </lineage>
</organism>
<comment type="caution">
    <text evidence="2">The sequence shown here is derived from an EMBL/GenBank/DDBJ whole genome shotgun (WGS) entry which is preliminary data.</text>
</comment>
<dbReference type="Pfam" id="PF13456">
    <property type="entry name" value="RVT_3"/>
    <property type="match status" value="1"/>
</dbReference>
<name>A0ABC8QLE0_9AQUA</name>
<evidence type="ECO:0000313" key="3">
    <source>
        <dbReference type="Proteomes" id="UP001642360"/>
    </source>
</evidence>
<accession>A0ABC8QLE0</accession>
<protein>
    <recommendedName>
        <fullName evidence="1">RNase H type-1 domain-containing protein</fullName>
    </recommendedName>
</protein>
<dbReference type="InterPro" id="IPR002156">
    <property type="entry name" value="RNaseH_domain"/>
</dbReference>
<keyword evidence="3" id="KW-1185">Reference proteome</keyword>
<feature type="domain" description="RNase H type-1" evidence="1">
    <location>
        <begin position="4"/>
        <end position="45"/>
    </location>
</feature>
<dbReference type="EMBL" id="CAUOFW020000002">
    <property type="protein sequence ID" value="CAK9133313.1"/>
    <property type="molecule type" value="Genomic_DNA"/>
</dbReference>
<evidence type="ECO:0000313" key="2">
    <source>
        <dbReference type="EMBL" id="CAK9133313.1"/>
    </source>
</evidence>